<gene>
    <name evidence="2" type="ORF">JOD17_000151</name>
</gene>
<comment type="caution">
    <text evidence="2">The sequence shown here is derived from an EMBL/GenBank/DDBJ whole genome shotgun (WGS) entry which is preliminary data.</text>
</comment>
<evidence type="ECO:0000256" key="1">
    <source>
        <dbReference type="SAM" id="Phobius"/>
    </source>
</evidence>
<evidence type="ECO:0000313" key="3">
    <source>
        <dbReference type="Proteomes" id="UP000741863"/>
    </source>
</evidence>
<keyword evidence="1" id="KW-1133">Transmembrane helix</keyword>
<protein>
    <submittedName>
        <fullName evidence="2">Uncharacterized protein YqhQ</fullName>
    </submittedName>
</protein>
<accession>A0ABS2P7L2</accession>
<name>A0ABS2P7L2_9BACL</name>
<evidence type="ECO:0000313" key="2">
    <source>
        <dbReference type="EMBL" id="MBM7631060.1"/>
    </source>
</evidence>
<keyword evidence="3" id="KW-1185">Reference proteome</keyword>
<organism evidence="2 3">
    <name type="scientific">Geomicrobium sediminis</name>
    <dbReference type="NCBI Taxonomy" id="1347788"/>
    <lineage>
        <taxon>Bacteria</taxon>
        <taxon>Bacillati</taxon>
        <taxon>Bacillota</taxon>
        <taxon>Bacilli</taxon>
        <taxon>Bacillales</taxon>
        <taxon>Geomicrobium</taxon>
    </lineage>
</organism>
<dbReference type="Proteomes" id="UP000741863">
    <property type="component" value="Unassembled WGS sequence"/>
</dbReference>
<keyword evidence="1" id="KW-0472">Membrane</keyword>
<proteinExistence type="predicted"/>
<reference evidence="2 3" key="1">
    <citation type="submission" date="2021-01" db="EMBL/GenBank/DDBJ databases">
        <title>Genomic Encyclopedia of Type Strains, Phase IV (KMG-IV): sequencing the most valuable type-strain genomes for metagenomic binning, comparative biology and taxonomic classification.</title>
        <authorList>
            <person name="Goeker M."/>
        </authorList>
    </citation>
    <scope>NUCLEOTIDE SEQUENCE [LARGE SCALE GENOMIC DNA]</scope>
    <source>
        <strain evidence="2 3">DSM 25540</strain>
    </source>
</reference>
<feature type="transmembrane region" description="Helical" evidence="1">
    <location>
        <begin position="7"/>
        <end position="37"/>
    </location>
</feature>
<feature type="transmembrane region" description="Helical" evidence="1">
    <location>
        <begin position="57"/>
        <end position="80"/>
    </location>
</feature>
<sequence length="81" mass="9510">MRGISNIIIMLMIIVVILNFVFSFSLFSAIPFLFGAFLIVQTLIGKKENTVSNQQSVFYYILAFIFLLLTIWFIWIDFLYK</sequence>
<keyword evidence="1" id="KW-0812">Transmembrane</keyword>
<dbReference type="EMBL" id="JAFBEC010000001">
    <property type="protein sequence ID" value="MBM7631060.1"/>
    <property type="molecule type" value="Genomic_DNA"/>
</dbReference>